<proteinExistence type="predicted"/>
<organism evidence="2 3">
    <name type="scientific">Streptomyces luteireticuli</name>
    <dbReference type="NCBI Taxonomy" id="173858"/>
    <lineage>
        <taxon>Bacteria</taxon>
        <taxon>Bacillati</taxon>
        <taxon>Actinomycetota</taxon>
        <taxon>Actinomycetes</taxon>
        <taxon>Kitasatosporales</taxon>
        <taxon>Streptomycetaceae</taxon>
        <taxon>Streptomyces</taxon>
    </lineage>
</organism>
<evidence type="ECO:0000313" key="3">
    <source>
        <dbReference type="Proteomes" id="UP001500879"/>
    </source>
</evidence>
<comment type="caution">
    <text evidence="2">The sequence shown here is derived from an EMBL/GenBank/DDBJ whole genome shotgun (WGS) entry which is preliminary data.</text>
</comment>
<protein>
    <recommendedName>
        <fullName evidence="1">DUF397 domain-containing protein</fullName>
    </recommendedName>
</protein>
<dbReference type="Pfam" id="PF04149">
    <property type="entry name" value="DUF397"/>
    <property type="match status" value="1"/>
</dbReference>
<gene>
    <name evidence="2" type="ORF">GCM10010357_22510</name>
</gene>
<dbReference type="EMBL" id="BAAABX010000023">
    <property type="protein sequence ID" value="GAA0400940.1"/>
    <property type="molecule type" value="Genomic_DNA"/>
</dbReference>
<dbReference type="Proteomes" id="UP001500879">
    <property type="component" value="Unassembled WGS sequence"/>
</dbReference>
<dbReference type="InterPro" id="IPR007278">
    <property type="entry name" value="DUF397"/>
</dbReference>
<keyword evidence="3" id="KW-1185">Reference proteome</keyword>
<evidence type="ECO:0000259" key="1">
    <source>
        <dbReference type="Pfam" id="PF04149"/>
    </source>
</evidence>
<evidence type="ECO:0000313" key="2">
    <source>
        <dbReference type="EMBL" id="GAA0400940.1"/>
    </source>
</evidence>
<dbReference type="RefSeq" id="WP_344022708.1">
    <property type="nucleotide sequence ID" value="NZ_BAAABX010000023.1"/>
</dbReference>
<sequence length="68" mass="7359">MQKVDTGVKWFKSSYSNGERECLEVSGGFPDVVPVRDSKAPDRPGLIVTRPAWAAFVARIGDGEIPAP</sequence>
<accession>A0ABN0YNG6</accession>
<name>A0ABN0YNG6_9ACTN</name>
<feature type="domain" description="DUF397" evidence="1">
    <location>
        <begin position="9"/>
        <end position="60"/>
    </location>
</feature>
<reference evidence="2 3" key="1">
    <citation type="journal article" date="2019" name="Int. J. Syst. Evol. Microbiol.">
        <title>The Global Catalogue of Microorganisms (GCM) 10K type strain sequencing project: providing services to taxonomists for standard genome sequencing and annotation.</title>
        <authorList>
            <consortium name="The Broad Institute Genomics Platform"/>
            <consortium name="The Broad Institute Genome Sequencing Center for Infectious Disease"/>
            <person name="Wu L."/>
            <person name="Ma J."/>
        </authorList>
    </citation>
    <scope>NUCLEOTIDE SEQUENCE [LARGE SCALE GENOMIC DNA]</scope>
    <source>
        <strain evidence="2 3">JCM 4788</strain>
    </source>
</reference>